<dbReference type="SUPFAM" id="SSF51735">
    <property type="entry name" value="NAD(P)-binding Rossmann-fold domains"/>
    <property type="match status" value="1"/>
</dbReference>
<evidence type="ECO:0000313" key="4">
    <source>
        <dbReference type="Proteomes" id="UP000830055"/>
    </source>
</evidence>
<dbReference type="PANTHER" id="PTHR24321">
    <property type="entry name" value="DEHYDROGENASES, SHORT CHAIN"/>
    <property type="match status" value="1"/>
</dbReference>
<evidence type="ECO:0000256" key="2">
    <source>
        <dbReference type="ARBA" id="ARBA00023002"/>
    </source>
</evidence>
<dbReference type="PRINTS" id="PR00081">
    <property type="entry name" value="GDHRDH"/>
</dbReference>
<dbReference type="Pfam" id="PF13561">
    <property type="entry name" value="adh_short_C2"/>
    <property type="match status" value="1"/>
</dbReference>
<dbReference type="PANTHER" id="PTHR24321:SF8">
    <property type="entry name" value="ESTRADIOL 17-BETA-DEHYDROGENASE 8-RELATED"/>
    <property type="match status" value="1"/>
</dbReference>
<evidence type="ECO:0000313" key="3">
    <source>
        <dbReference type="EMBL" id="BDD85899.1"/>
    </source>
</evidence>
<name>A0ABM7W4Q5_9BACT</name>
<evidence type="ECO:0000256" key="1">
    <source>
        <dbReference type="ARBA" id="ARBA00006484"/>
    </source>
</evidence>
<sequence length="258" mass="27329">MVMLAGKTIVVTGGAQGIGRGITEALLDAGAAVVIADCDHEATEELLELLAEPQRLLAVPTDVGNEDEVVTCIAAAVNRFGAIDGLVNNAGIADPGDTPLEALEREVWERILNTNLTGCFLMVKHGAPHLRKRHGAIVNISSTRALQSEPHTEAYSASKGGLLSLTHAMAVSLGSDIRVNAILPGWIAVGPYRKRARRRQPVSSPADHHQHPVGRIGVPHDIGALTTFLLSEDAGFITGQGFVVDGGMTRKMIYLDET</sequence>
<protein>
    <submittedName>
        <fullName evidence="3">Oxidoreductase</fullName>
    </submittedName>
</protein>
<reference evidence="3 4" key="1">
    <citation type="submission" date="2022-01" db="EMBL/GenBank/DDBJ databases">
        <title>Desulfofustis limnae sp. nov., a novel mesophilic sulfate-reducing bacterium isolated from marsh soil.</title>
        <authorList>
            <person name="Watanabe M."/>
            <person name="Takahashi A."/>
            <person name="Kojima H."/>
            <person name="Fukui M."/>
        </authorList>
    </citation>
    <scope>NUCLEOTIDE SEQUENCE [LARGE SCALE GENOMIC DNA]</scope>
    <source>
        <strain evidence="3 4">PPLL</strain>
    </source>
</reference>
<dbReference type="PRINTS" id="PR00080">
    <property type="entry name" value="SDRFAMILY"/>
</dbReference>
<dbReference type="NCBIfam" id="NF005559">
    <property type="entry name" value="PRK07231.1"/>
    <property type="match status" value="1"/>
</dbReference>
<dbReference type="InterPro" id="IPR020904">
    <property type="entry name" value="Sc_DH/Rdtase_CS"/>
</dbReference>
<dbReference type="Gene3D" id="3.40.50.720">
    <property type="entry name" value="NAD(P)-binding Rossmann-like Domain"/>
    <property type="match status" value="1"/>
</dbReference>
<accession>A0ABM7W4Q5</accession>
<keyword evidence="2" id="KW-0560">Oxidoreductase</keyword>
<keyword evidence="4" id="KW-1185">Reference proteome</keyword>
<dbReference type="EMBL" id="AP025516">
    <property type="protein sequence ID" value="BDD85899.1"/>
    <property type="molecule type" value="Genomic_DNA"/>
</dbReference>
<dbReference type="InterPro" id="IPR002347">
    <property type="entry name" value="SDR_fam"/>
</dbReference>
<dbReference type="PROSITE" id="PS00061">
    <property type="entry name" value="ADH_SHORT"/>
    <property type="match status" value="1"/>
</dbReference>
<dbReference type="Proteomes" id="UP000830055">
    <property type="component" value="Chromosome"/>
</dbReference>
<dbReference type="InterPro" id="IPR036291">
    <property type="entry name" value="NAD(P)-bd_dom_sf"/>
</dbReference>
<organism evidence="3 4">
    <name type="scientific">Desulfofustis limnaeus</name>
    <dbReference type="NCBI Taxonomy" id="2740163"/>
    <lineage>
        <taxon>Bacteria</taxon>
        <taxon>Pseudomonadati</taxon>
        <taxon>Thermodesulfobacteriota</taxon>
        <taxon>Desulfobulbia</taxon>
        <taxon>Desulfobulbales</taxon>
        <taxon>Desulfocapsaceae</taxon>
        <taxon>Desulfofustis</taxon>
    </lineage>
</organism>
<proteinExistence type="inferred from homology"/>
<comment type="similarity">
    <text evidence="1">Belongs to the short-chain dehydrogenases/reductases (SDR) family.</text>
</comment>
<gene>
    <name evidence="3" type="ORF">DPPLL_02640</name>
</gene>